<dbReference type="Proteomes" id="UP001597476">
    <property type="component" value="Unassembled WGS sequence"/>
</dbReference>
<proteinExistence type="predicted"/>
<sequence>MIDLLYRMIYHLEELEWANVYHDSIRGKDWLTGLSLNVGRWAGSYTFFYILNRVLNDYQPKTIVEFGLGESSKFISAYLDNQLKLSSHTIVEESEDWKDSFSKRFTLSKRSTVKIAPLTKTKVNTHEVNSYGQITKLLDKKYDLYVIDGPLGSPNYSRYDIVEIAKTFDKDDDFIIIFDDHQRKGEQQTFKALKSTLKEKGMEIHTGIYRGNKEVAVLASKAYPFIGSL</sequence>
<dbReference type="RefSeq" id="WP_380290283.1">
    <property type="nucleotide sequence ID" value="NZ_JBHULY010000013.1"/>
</dbReference>
<gene>
    <name evidence="1" type="ORF">ACFSR8_06595</name>
</gene>
<evidence type="ECO:0000313" key="2">
    <source>
        <dbReference type="Proteomes" id="UP001597476"/>
    </source>
</evidence>
<dbReference type="EMBL" id="JBHULY010000013">
    <property type="protein sequence ID" value="MFD2725877.1"/>
    <property type="molecule type" value="Genomic_DNA"/>
</dbReference>
<name>A0ABW5T9F2_9FLAO</name>
<evidence type="ECO:0000313" key="1">
    <source>
        <dbReference type="EMBL" id="MFD2725877.1"/>
    </source>
</evidence>
<comment type="caution">
    <text evidence="1">The sequence shown here is derived from an EMBL/GenBank/DDBJ whole genome shotgun (WGS) entry which is preliminary data.</text>
</comment>
<keyword evidence="2" id="KW-1185">Reference proteome</keyword>
<organism evidence="1 2">
    <name type="scientific">Hyunsoonleella rubra</name>
    <dbReference type="NCBI Taxonomy" id="1737062"/>
    <lineage>
        <taxon>Bacteria</taxon>
        <taxon>Pseudomonadati</taxon>
        <taxon>Bacteroidota</taxon>
        <taxon>Flavobacteriia</taxon>
        <taxon>Flavobacteriales</taxon>
        <taxon>Flavobacteriaceae</taxon>
    </lineage>
</organism>
<reference evidence="2" key="1">
    <citation type="journal article" date="2019" name="Int. J. Syst. Evol. Microbiol.">
        <title>The Global Catalogue of Microorganisms (GCM) 10K type strain sequencing project: providing services to taxonomists for standard genome sequencing and annotation.</title>
        <authorList>
            <consortium name="The Broad Institute Genomics Platform"/>
            <consortium name="The Broad Institute Genome Sequencing Center for Infectious Disease"/>
            <person name="Wu L."/>
            <person name="Ma J."/>
        </authorList>
    </citation>
    <scope>NUCLEOTIDE SEQUENCE [LARGE SCALE GENOMIC DNA]</scope>
    <source>
        <strain evidence="2">KCTC 42398</strain>
    </source>
</reference>
<dbReference type="InterPro" id="IPR029063">
    <property type="entry name" value="SAM-dependent_MTases_sf"/>
</dbReference>
<accession>A0ABW5T9F2</accession>
<protein>
    <recommendedName>
        <fullName evidence="3">Class I SAM-dependent methyltransferase</fullName>
    </recommendedName>
</protein>
<dbReference type="Gene3D" id="3.40.50.150">
    <property type="entry name" value="Vaccinia Virus protein VP39"/>
    <property type="match status" value="1"/>
</dbReference>
<evidence type="ECO:0008006" key="3">
    <source>
        <dbReference type="Google" id="ProtNLM"/>
    </source>
</evidence>